<evidence type="ECO:0008006" key="3">
    <source>
        <dbReference type="Google" id="ProtNLM"/>
    </source>
</evidence>
<dbReference type="EMBL" id="JABBMT010000043">
    <property type="protein sequence ID" value="NMM42543.1"/>
    <property type="molecule type" value="Genomic_DNA"/>
</dbReference>
<dbReference type="Proteomes" id="UP000570493">
    <property type="component" value="Unassembled WGS sequence"/>
</dbReference>
<name>A0A7Y0DW06_9GAMM</name>
<accession>A0A7Y0DW06</accession>
<organism evidence="1 2">
    <name type="scientific">Pseudoalteromonas arctica</name>
    <dbReference type="NCBI Taxonomy" id="394751"/>
    <lineage>
        <taxon>Bacteria</taxon>
        <taxon>Pseudomonadati</taxon>
        <taxon>Pseudomonadota</taxon>
        <taxon>Gammaproteobacteria</taxon>
        <taxon>Alteromonadales</taxon>
        <taxon>Pseudoalteromonadaceae</taxon>
        <taxon>Pseudoalteromonas</taxon>
    </lineage>
</organism>
<dbReference type="AlphaFoldDB" id="A0A7Y0DW06"/>
<evidence type="ECO:0000313" key="1">
    <source>
        <dbReference type="EMBL" id="NMM42543.1"/>
    </source>
</evidence>
<proteinExistence type="predicted"/>
<gene>
    <name evidence="1" type="ORF">HHO47_17450</name>
</gene>
<sequence length="78" mass="8903">MLATQIEQDLLNLYGSPILNTSQLQRALNYRSIAAVKQAIQRQTLPIPIFRLPNRRGWFAFVKDVGVFLAAQAFKKED</sequence>
<protein>
    <recommendedName>
        <fullName evidence="3">Pyocin activator protein PrtN</fullName>
    </recommendedName>
</protein>
<evidence type="ECO:0000313" key="2">
    <source>
        <dbReference type="Proteomes" id="UP000570493"/>
    </source>
</evidence>
<keyword evidence="2" id="KW-1185">Reference proteome</keyword>
<reference evidence="1" key="1">
    <citation type="submission" date="2020-04" db="EMBL/GenBank/DDBJ databases">
        <title>Genome Sequencing for Pseudoaltermonas arctica.</title>
        <authorList>
            <person name="Elkins N.S."/>
        </authorList>
    </citation>
    <scope>NUCLEOTIDE SEQUENCE [LARGE SCALE GENOMIC DNA]</scope>
    <source>
        <strain evidence="1">NEC-BIFX-2020_0012</strain>
    </source>
</reference>
<comment type="caution">
    <text evidence="1">The sequence shown here is derived from an EMBL/GenBank/DDBJ whole genome shotgun (WGS) entry which is preliminary data.</text>
</comment>